<keyword evidence="1" id="KW-1133">Transmembrane helix</keyword>
<dbReference type="InterPro" id="IPR025194">
    <property type="entry name" value="RodZ-like_C"/>
</dbReference>
<dbReference type="SUPFAM" id="SSF47413">
    <property type="entry name" value="lambda repressor-like DNA-binding domains"/>
    <property type="match status" value="1"/>
</dbReference>
<dbReference type="PANTHER" id="PTHR34475:SF1">
    <property type="entry name" value="CYTOSKELETON PROTEIN RODZ"/>
    <property type="match status" value="1"/>
</dbReference>
<keyword evidence="1" id="KW-0472">Membrane</keyword>
<reference evidence="3" key="1">
    <citation type="submission" date="2016-02" db="EMBL/GenBank/DDBJ databases">
        <title>Draft Genome Sequence of Sporotomaculum syntrophicum Strain FB, a Syntrophic Benzoate Degrader.</title>
        <authorList>
            <person name="Nobu M.K."/>
            <person name="Narihiro T."/>
            <person name="Qiu Y.-L."/>
            <person name="Ohashi A."/>
            <person name="Liu W.-T."/>
            <person name="Yuji S."/>
        </authorList>
    </citation>
    <scope>NUCLEOTIDE SEQUENCE</scope>
    <source>
        <strain evidence="3">FB</strain>
    </source>
</reference>
<dbReference type="CDD" id="cd00093">
    <property type="entry name" value="HTH_XRE"/>
    <property type="match status" value="1"/>
</dbReference>
<dbReference type="Proteomes" id="UP000798488">
    <property type="component" value="Unassembled WGS sequence"/>
</dbReference>
<dbReference type="EMBL" id="LSRS01000005">
    <property type="protein sequence ID" value="KAF1084600.1"/>
    <property type="molecule type" value="Genomic_DNA"/>
</dbReference>
<keyword evidence="1" id="KW-0812">Transmembrane</keyword>
<protein>
    <submittedName>
        <fullName evidence="3">Cytoskeletal protein RodZ</fullName>
    </submittedName>
</protein>
<dbReference type="InterPro" id="IPR050400">
    <property type="entry name" value="Bact_Cytoskel_RodZ"/>
</dbReference>
<dbReference type="RefSeq" id="WP_161822665.1">
    <property type="nucleotide sequence ID" value="NZ_LSRS01000005.1"/>
</dbReference>
<gene>
    <name evidence="3" type="ORF">SPSYN_02378</name>
</gene>
<feature type="domain" description="Cytoskeleton protein RodZ-like C-terminal" evidence="2">
    <location>
        <begin position="168"/>
        <end position="229"/>
    </location>
</feature>
<dbReference type="Pfam" id="PF13464">
    <property type="entry name" value="RodZ_C"/>
    <property type="match status" value="1"/>
</dbReference>
<dbReference type="PANTHER" id="PTHR34475">
    <property type="match status" value="1"/>
</dbReference>
<accession>A0A9D2WND0</accession>
<dbReference type="Pfam" id="PF13413">
    <property type="entry name" value="HTH_25"/>
    <property type="match status" value="1"/>
</dbReference>
<keyword evidence="4" id="KW-1185">Reference proteome</keyword>
<organism evidence="3 4">
    <name type="scientific">Sporotomaculum syntrophicum</name>
    <dbReference type="NCBI Taxonomy" id="182264"/>
    <lineage>
        <taxon>Bacteria</taxon>
        <taxon>Bacillati</taxon>
        <taxon>Bacillota</taxon>
        <taxon>Clostridia</taxon>
        <taxon>Eubacteriales</taxon>
        <taxon>Desulfallaceae</taxon>
        <taxon>Sporotomaculum</taxon>
    </lineage>
</organism>
<dbReference type="InterPro" id="IPR001387">
    <property type="entry name" value="Cro/C1-type_HTH"/>
</dbReference>
<dbReference type="AlphaFoldDB" id="A0A9D2WND0"/>
<dbReference type="OrthoDB" id="9797543at2"/>
<feature type="transmembrane region" description="Helical" evidence="1">
    <location>
        <begin position="99"/>
        <end position="120"/>
    </location>
</feature>
<dbReference type="Gene3D" id="1.10.260.40">
    <property type="entry name" value="lambda repressor-like DNA-binding domains"/>
    <property type="match status" value="1"/>
</dbReference>
<evidence type="ECO:0000313" key="3">
    <source>
        <dbReference type="EMBL" id="KAF1084600.1"/>
    </source>
</evidence>
<dbReference type="InterPro" id="IPR010982">
    <property type="entry name" value="Lambda_DNA-bd_dom_sf"/>
</dbReference>
<evidence type="ECO:0000256" key="1">
    <source>
        <dbReference type="SAM" id="Phobius"/>
    </source>
</evidence>
<name>A0A9D2WND0_9FIRM</name>
<evidence type="ECO:0000313" key="4">
    <source>
        <dbReference type="Proteomes" id="UP000798488"/>
    </source>
</evidence>
<dbReference type="GO" id="GO:0003677">
    <property type="term" value="F:DNA binding"/>
    <property type="evidence" value="ECO:0007669"/>
    <property type="project" value="InterPro"/>
</dbReference>
<comment type="caution">
    <text evidence="3">The sequence shown here is derived from an EMBL/GenBank/DDBJ whole genome shotgun (WGS) entry which is preliminary data.</text>
</comment>
<evidence type="ECO:0000259" key="2">
    <source>
        <dbReference type="Pfam" id="PF13464"/>
    </source>
</evidence>
<proteinExistence type="predicted"/>
<sequence>MSIGEELRQARQQMGASLKDVENETKIRTKYINAMENDAFDVLPEKVYVKGFLRTYARFLGLDGDTLVTQYEEQFRPRLAAQKAGVTTRYSKPAIRWKGFAIAVLALVVLALIYRGGFVLGNLSDDIADIGQQSGTSNQYSVDEHKGQAPKTDQETKTVNMVLQVVGGESWIKIAVDNKYVFEGTLGPNHVRQFTGREKIWVKFGNAGVVNVKVNDQDYGFLDGPGQVVTRTFTKDDGQQTAGG</sequence>